<gene>
    <name evidence="8" type="ORF">B0I32_10614</name>
</gene>
<feature type="chain" id="PRO_5015659572" evidence="6">
    <location>
        <begin position="36"/>
        <end position="331"/>
    </location>
</feature>
<reference evidence="8 9" key="1">
    <citation type="submission" date="2018-03" db="EMBL/GenBank/DDBJ databases">
        <title>Genomic Encyclopedia of Type Strains, Phase III (KMG-III): the genomes of soil and plant-associated and newly described type strains.</title>
        <authorList>
            <person name="Whitman W."/>
        </authorList>
    </citation>
    <scope>NUCLEOTIDE SEQUENCE [LARGE SCALE GENOMIC DNA]</scope>
    <source>
        <strain evidence="8 9">CGMCC 4.7104</strain>
    </source>
</reference>
<comment type="similarity">
    <text evidence="1">Belongs to the peptidase C40 family.</text>
</comment>
<evidence type="ECO:0000256" key="1">
    <source>
        <dbReference type="ARBA" id="ARBA00007074"/>
    </source>
</evidence>
<keyword evidence="6" id="KW-0732">Signal</keyword>
<dbReference type="PANTHER" id="PTHR47359:SF3">
    <property type="entry name" value="NLP_P60 DOMAIN-CONTAINING PROTEIN-RELATED"/>
    <property type="match status" value="1"/>
</dbReference>
<evidence type="ECO:0000256" key="2">
    <source>
        <dbReference type="ARBA" id="ARBA00022670"/>
    </source>
</evidence>
<dbReference type="RefSeq" id="WP_245955865.1">
    <property type="nucleotide sequence ID" value="NZ_PVNG01000006.1"/>
</dbReference>
<keyword evidence="3 8" id="KW-0378">Hydrolase</keyword>
<evidence type="ECO:0000313" key="8">
    <source>
        <dbReference type="EMBL" id="PRX65878.1"/>
    </source>
</evidence>
<keyword evidence="4" id="KW-0788">Thiol protease</keyword>
<dbReference type="Pfam" id="PF00877">
    <property type="entry name" value="NLPC_P60"/>
    <property type="match status" value="1"/>
</dbReference>
<dbReference type="GO" id="GO:0006508">
    <property type="term" value="P:proteolysis"/>
    <property type="evidence" value="ECO:0007669"/>
    <property type="project" value="UniProtKB-KW"/>
</dbReference>
<evidence type="ECO:0000256" key="6">
    <source>
        <dbReference type="SAM" id="SignalP"/>
    </source>
</evidence>
<dbReference type="SUPFAM" id="SSF54001">
    <property type="entry name" value="Cysteine proteinases"/>
    <property type="match status" value="1"/>
</dbReference>
<dbReference type="InterPro" id="IPR000064">
    <property type="entry name" value="NLP_P60_dom"/>
</dbReference>
<keyword evidence="5" id="KW-0175">Coiled coil</keyword>
<dbReference type="Proteomes" id="UP000238312">
    <property type="component" value="Unassembled WGS sequence"/>
</dbReference>
<feature type="signal peptide" evidence="6">
    <location>
        <begin position="1"/>
        <end position="35"/>
    </location>
</feature>
<protein>
    <submittedName>
        <fullName evidence="8">Cell wall-associated NlpC family hydrolase</fullName>
    </submittedName>
</protein>
<evidence type="ECO:0000256" key="5">
    <source>
        <dbReference type="SAM" id="Coils"/>
    </source>
</evidence>
<organism evidence="8 9">
    <name type="scientific">Nonomuraea fuscirosea</name>
    <dbReference type="NCBI Taxonomy" id="1291556"/>
    <lineage>
        <taxon>Bacteria</taxon>
        <taxon>Bacillati</taxon>
        <taxon>Actinomycetota</taxon>
        <taxon>Actinomycetes</taxon>
        <taxon>Streptosporangiales</taxon>
        <taxon>Streptosporangiaceae</taxon>
        <taxon>Nonomuraea</taxon>
    </lineage>
</organism>
<dbReference type="PROSITE" id="PS51935">
    <property type="entry name" value="NLPC_P60"/>
    <property type="match status" value="1"/>
</dbReference>
<dbReference type="EMBL" id="PVNG01000006">
    <property type="protein sequence ID" value="PRX65878.1"/>
    <property type="molecule type" value="Genomic_DNA"/>
</dbReference>
<feature type="coiled-coil region" evidence="5">
    <location>
        <begin position="46"/>
        <end position="101"/>
    </location>
</feature>
<dbReference type="Gene3D" id="3.90.1720.10">
    <property type="entry name" value="endopeptidase domain like (from Nostoc punctiforme)"/>
    <property type="match status" value="1"/>
</dbReference>
<comment type="caution">
    <text evidence="8">The sequence shown here is derived from an EMBL/GenBank/DDBJ whole genome shotgun (WGS) entry which is preliminary data.</text>
</comment>
<dbReference type="PANTHER" id="PTHR47359">
    <property type="entry name" value="PEPTIDOGLYCAN DL-ENDOPEPTIDASE CWLO"/>
    <property type="match status" value="1"/>
</dbReference>
<feature type="coiled-coil region" evidence="5">
    <location>
        <begin position="148"/>
        <end position="185"/>
    </location>
</feature>
<evidence type="ECO:0000256" key="4">
    <source>
        <dbReference type="ARBA" id="ARBA00022807"/>
    </source>
</evidence>
<evidence type="ECO:0000259" key="7">
    <source>
        <dbReference type="PROSITE" id="PS51935"/>
    </source>
</evidence>
<dbReference type="AlphaFoldDB" id="A0A2T0N1L6"/>
<evidence type="ECO:0000256" key="3">
    <source>
        <dbReference type="ARBA" id="ARBA00022801"/>
    </source>
</evidence>
<keyword evidence="9" id="KW-1185">Reference proteome</keyword>
<sequence>MAGLGRMAGVMTVTVTAAVTVAVTGAMAVPGAALADPTPAQARAKLVKLNEQADQLVERFNQATETYGKARKKYEKLDTELRAKQAQAEALRGEVAELALNDYQMGGPLGWQRYVVQGRPEAMLGGMASLEQIMLDRAAKVRAFHSATEDLRKRRDAAKGVLAEAESARDDVRDEKSKVDKLVGEQTKLLRRLGAFNTGNPRSTGITYTGPASGNARQALQFAFAQVGKPYRYGGTGPGSWDCSGLAQAAWRAAGVRLPRTTYTQWSWGAARRVPVSQAQPGDLLFSKGLGHMGLYVGDGKMVHAPQTGDVVKVVVLDDYWRNRLVGAVRP</sequence>
<name>A0A2T0N1L6_9ACTN</name>
<dbReference type="InterPro" id="IPR051794">
    <property type="entry name" value="PG_Endopeptidase_C40"/>
</dbReference>
<dbReference type="InterPro" id="IPR038765">
    <property type="entry name" value="Papain-like_cys_pep_sf"/>
</dbReference>
<proteinExistence type="inferred from homology"/>
<dbReference type="GO" id="GO:0008234">
    <property type="term" value="F:cysteine-type peptidase activity"/>
    <property type="evidence" value="ECO:0007669"/>
    <property type="project" value="UniProtKB-KW"/>
</dbReference>
<feature type="domain" description="NlpC/P60" evidence="7">
    <location>
        <begin position="213"/>
        <end position="331"/>
    </location>
</feature>
<accession>A0A2T0N1L6</accession>
<evidence type="ECO:0000313" key="9">
    <source>
        <dbReference type="Proteomes" id="UP000238312"/>
    </source>
</evidence>
<keyword evidence="2" id="KW-0645">Protease</keyword>